<gene>
    <name evidence="3" type="ORF">MMEN_LOCUS4866</name>
</gene>
<feature type="region of interest" description="Disordered" evidence="1">
    <location>
        <begin position="25"/>
        <end position="58"/>
    </location>
</feature>
<accession>A0A8S4AH72</accession>
<proteinExistence type="predicted"/>
<feature type="chain" id="PRO_5035946118" evidence="2">
    <location>
        <begin position="21"/>
        <end position="71"/>
    </location>
</feature>
<feature type="signal peptide" evidence="2">
    <location>
        <begin position="1"/>
        <end position="20"/>
    </location>
</feature>
<sequence>MQMNFVAAFCLLGTVILCRGQTTTSNLTTSDQTTQNTSVQTTQNTSDQTTQNTSVQTTQPTSALLLALLAE</sequence>
<reference evidence="3" key="1">
    <citation type="submission" date="2021-05" db="EMBL/GenBank/DDBJ databases">
        <authorList>
            <person name="Tigano A."/>
        </authorList>
    </citation>
    <scope>NUCLEOTIDE SEQUENCE</scope>
</reference>
<comment type="caution">
    <text evidence="3">The sequence shown here is derived from an EMBL/GenBank/DDBJ whole genome shotgun (WGS) entry which is preliminary data.</text>
</comment>
<evidence type="ECO:0000256" key="2">
    <source>
        <dbReference type="SAM" id="SignalP"/>
    </source>
</evidence>
<organism evidence="3 4">
    <name type="scientific">Menidia menidia</name>
    <name type="common">Atlantic silverside</name>
    <dbReference type="NCBI Taxonomy" id="238744"/>
    <lineage>
        <taxon>Eukaryota</taxon>
        <taxon>Metazoa</taxon>
        <taxon>Chordata</taxon>
        <taxon>Craniata</taxon>
        <taxon>Vertebrata</taxon>
        <taxon>Euteleostomi</taxon>
        <taxon>Actinopterygii</taxon>
        <taxon>Neopterygii</taxon>
        <taxon>Teleostei</taxon>
        <taxon>Neoteleostei</taxon>
        <taxon>Acanthomorphata</taxon>
        <taxon>Ovalentaria</taxon>
        <taxon>Atherinomorphae</taxon>
        <taxon>Atheriniformes</taxon>
        <taxon>Atherinopsidae</taxon>
        <taxon>Menidiinae</taxon>
        <taxon>Menidia</taxon>
    </lineage>
</organism>
<dbReference type="EMBL" id="CAJRST010004446">
    <property type="protein sequence ID" value="CAG5871137.1"/>
    <property type="molecule type" value="Genomic_DNA"/>
</dbReference>
<dbReference type="AlphaFoldDB" id="A0A8S4AH72"/>
<keyword evidence="4" id="KW-1185">Reference proteome</keyword>
<name>A0A8S4AH72_9TELE</name>
<evidence type="ECO:0000313" key="3">
    <source>
        <dbReference type="EMBL" id="CAG5871137.1"/>
    </source>
</evidence>
<evidence type="ECO:0000256" key="1">
    <source>
        <dbReference type="SAM" id="MobiDB-lite"/>
    </source>
</evidence>
<dbReference type="Proteomes" id="UP000677803">
    <property type="component" value="Unassembled WGS sequence"/>
</dbReference>
<protein>
    <submittedName>
        <fullName evidence="3">(Atlantic silverside) hypothetical protein</fullName>
    </submittedName>
</protein>
<evidence type="ECO:0000313" key="4">
    <source>
        <dbReference type="Proteomes" id="UP000677803"/>
    </source>
</evidence>
<keyword evidence="2" id="KW-0732">Signal</keyword>